<accession>A0A380GZX4</accession>
<protein>
    <submittedName>
        <fullName evidence="3">Membrane protein</fullName>
    </submittedName>
</protein>
<sequence length="105" mass="11814">MIQRKGEKVLSWIGIVLNFMYTGFIGLMITMMYQSDFKKEILTEAINQDPDASAQYYHSYSIIMNMGTGFIIFLIVLLIIAIVATIIINKNPKLAGILLLIIGII</sequence>
<evidence type="ECO:0000256" key="1">
    <source>
        <dbReference type="SAM" id="Phobius"/>
    </source>
</evidence>
<dbReference type="AlphaFoldDB" id="A0A380GZX4"/>
<gene>
    <name evidence="3" type="ORF">NCTC11807_00372</name>
</gene>
<evidence type="ECO:0000259" key="2">
    <source>
        <dbReference type="Pfam" id="PF13273"/>
    </source>
</evidence>
<keyword evidence="4" id="KW-1185">Reference proteome</keyword>
<keyword evidence="1" id="KW-0812">Transmembrane</keyword>
<evidence type="ECO:0000313" key="3">
    <source>
        <dbReference type="EMBL" id="SUM67967.1"/>
    </source>
</evidence>
<dbReference type="Proteomes" id="UP000255425">
    <property type="component" value="Unassembled WGS sequence"/>
</dbReference>
<organism evidence="3 4">
    <name type="scientific">Staphylococcus saccharolyticus</name>
    <dbReference type="NCBI Taxonomy" id="33028"/>
    <lineage>
        <taxon>Bacteria</taxon>
        <taxon>Bacillati</taxon>
        <taxon>Bacillota</taxon>
        <taxon>Bacilli</taxon>
        <taxon>Bacillales</taxon>
        <taxon>Staphylococcaceae</taxon>
        <taxon>Staphylococcus</taxon>
    </lineage>
</organism>
<feature type="transmembrane region" description="Helical" evidence="1">
    <location>
        <begin position="12"/>
        <end position="33"/>
    </location>
</feature>
<keyword evidence="1" id="KW-0472">Membrane</keyword>
<reference evidence="3 4" key="1">
    <citation type="submission" date="2018-06" db="EMBL/GenBank/DDBJ databases">
        <authorList>
            <consortium name="Pathogen Informatics"/>
            <person name="Doyle S."/>
        </authorList>
    </citation>
    <scope>NUCLEOTIDE SEQUENCE [LARGE SCALE GENOMIC DNA]</scope>
    <source>
        <strain evidence="3 4">NCTC11807</strain>
    </source>
</reference>
<dbReference type="Pfam" id="PF13273">
    <property type="entry name" value="DUF4064"/>
    <property type="match status" value="1"/>
</dbReference>
<dbReference type="EMBL" id="UHDZ01000001">
    <property type="protein sequence ID" value="SUM67967.1"/>
    <property type="molecule type" value="Genomic_DNA"/>
</dbReference>
<feature type="transmembrane region" description="Helical" evidence="1">
    <location>
        <begin position="62"/>
        <end position="88"/>
    </location>
</feature>
<feature type="domain" description="DUF4064" evidence="2">
    <location>
        <begin position="3"/>
        <end position="105"/>
    </location>
</feature>
<evidence type="ECO:0000313" key="4">
    <source>
        <dbReference type="Proteomes" id="UP000255425"/>
    </source>
</evidence>
<dbReference type="InterPro" id="IPR025273">
    <property type="entry name" value="DUF4064"/>
</dbReference>
<name>A0A380GZX4_9STAP</name>
<proteinExistence type="predicted"/>
<keyword evidence="1" id="KW-1133">Transmembrane helix</keyword>